<dbReference type="AlphaFoldDB" id="A0AAD9DYF9"/>
<evidence type="ECO:0000313" key="3">
    <source>
        <dbReference type="Proteomes" id="UP001239994"/>
    </source>
</evidence>
<feature type="signal peptide" evidence="1">
    <location>
        <begin position="1"/>
        <end position="20"/>
    </location>
</feature>
<organism evidence="2 3">
    <name type="scientific">Electrophorus voltai</name>
    <dbReference type="NCBI Taxonomy" id="2609070"/>
    <lineage>
        <taxon>Eukaryota</taxon>
        <taxon>Metazoa</taxon>
        <taxon>Chordata</taxon>
        <taxon>Craniata</taxon>
        <taxon>Vertebrata</taxon>
        <taxon>Euteleostomi</taxon>
        <taxon>Actinopterygii</taxon>
        <taxon>Neopterygii</taxon>
        <taxon>Teleostei</taxon>
        <taxon>Ostariophysi</taxon>
        <taxon>Gymnotiformes</taxon>
        <taxon>Gymnotoidei</taxon>
        <taxon>Gymnotidae</taxon>
        <taxon>Electrophorus</taxon>
    </lineage>
</organism>
<reference evidence="2" key="1">
    <citation type="submission" date="2023-03" db="EMBL/GenBank/DDBJ databases">
        <title>Electrophorus voltai genome.</title>
        <authorList>
            <person name="Bian C."/>
        </authorList>
    </citation>
    <scope>NUCLEOTIDE SEQUENCE</scope>
    <source>
        <strain evidence="2">CB-2022</strain>
        <tissue evidence="2">Muscle</tissue>
    </source>
</reference>
<proteinExistence type="predicted"/>
<dbReference type="EMBL" id="JAROKS010000012">
    <property type="protein sequence ID" value="KAK1798676.1"/>
    <property type="molecule type" value="Genomic_DNA"/>
</dbReference>
<accession>A0AAD9DYF9</accession>
<evidence type="ECO:0000313" key="2">
    <source>
        <dbReference type="EMBL" id="KAK1798676.1"/>
    </source>
</evidence>
<dbReference type="GO" id="GO:0045944">
    <property type="term" value="P:positive regulation of transcription by RNA polymerase II"/>
    <property type="evidence" value="ECO:0007669"/>
    <property type="project" value="TreeGrafter"/>
</dbReference>
<evidence type="ECO:0000256" key="1">
    <source>
        <dbReference type="SAM" id="SignalP"/>
    </source>
</evidence>
<dbReference type="Pfam" id="PF15153">
    <property type="entry name" value="CYTL1"/>
    <property type="match status" value="1"/>
</dbReference>
<keyword evidence="1" id="KW-0732">Signal</keyword>
<dbReference type="PANTHER" id="PTHR15974:SF0">
    <property type="entry name" value="CYTOKINE-LIKE PROTEIN 1"/>
    <property type="match status" value="1"/>
</dbReference>
<gene>
    <name evidence="2" type="ORF">P4O66_006957</name>
</gene>
<sequence length="146" mass="17074">MRAGRVALLFFLSVSWFANCAPPTCYSRVLGLSKEIMVALDKMHKHNRTKLCAEFLPKMFLDVHNSCIMAKLRDFLYVAENLPVEDCRERPIVVYLKRKVRVLYIIINRVCFRDLVYLTDDCEALDTGYSSPRYTEDRLQILEETD</sequence>
<name>A0AAD9DYF9_9TELE</name>
<protein>
    <recommendedName>
        <fullName evidence="4">Cytokine like 1</fullName>
    </recommendedName>
</protein>
<dbReference type="Proteomes" id="UP001239994">
    <property type="component" value="Unassembled WGS sequence"/>
</dbReference>
<keyword evidence="3" id="KW-1185">Reference proteome</keyword>
<evidence type="ECO:0008006" key="4">
    <source>
        <dbReference type="Google" id="ProtNLM"/>
    </source>
</evidence>
<dbReference type="PANTHER" id="PTHR15974">
    <property type="entry name" value="CYTOKINE-LIKE PROTEIN 1"/>
    <property type="match status" value="1"/>
</dbReference>
<dbReference type="InterPro" id="IPR029253">
    <property type="entry name" value="CYTL1"/>
</dbReference>
<feature type="chain" id="PRO_5042162616" description="Cytokine like 1" evidence="1">
    <location>
        <begin position="21"/>
        <end position="146"/>
    </location>
</feature>
<comment type="caution">
    <text evidence="2">The sequence shown here is derived from an EMBL/GenBank/DDBJ whole genome shotgun (WGS) entry which is preliminary data.</text>
</comment>